<accession>A0ACB7TA68</accession>
<organism evidence="1 2">
    <name type="scientific">Hyalomma asiaticum</name>
    <name type="common">Tick</name>
    <dbReference type="NCBI Taxonomy" id="266040"/>
    <lineage>
        <taxon>Eukaryota</taxon>
        <taxon>Metazoa</taxon>
        <taxon>Ecdysozoa</taxon>
        <taxon>Arthropoda</taxon>
        <taxon>Chelicerata</taxon>
        <taxon>Arachnida</taxon>
        <taxon>Acari</taxon>
        <taxon>Parasitiformes</taxon>
        <taxon>Ixodida</taxon>
        <taxon>Ixodoidea</taxon>
        <taxon>Ixodidae</taxon>
        <taxon>Hyalomminae</taxon>
        <taxon>Hyalomma</taxon>
    </lineage>
</organism>
<gene>
    <name evidence="1" type="ORF">HPB50_016269</name>
</gene>
<dbReference type="EMBL" id="CM023490">
    <property type="protein sequence ID" value="KAH6943151.1"/>
    <property type="molecule type" value="Genomic_DNA"/>
</dbReference>
<sequence>MDAEEQDTGLTCAAILKTRFAVGTGARICSKTTTAKRSANYAEKTTSREIRSARQDTSYRSWLGDATESGGGRKMKRLKRSTTTTSTKKPEGVTILMRR</sequence>
<proteinExistence type="predicted"/>
<comment type="caution">
    <text evidence="1">The sequence shown here is derived from an EMBL/GenBank/DDBJ whole genome shotgun (WGS) entry which is preliminary data.</text>
</comment>
<protein>
    <submittedName>
        <fullName evidence="1">Uncharacterized protein</fullName>
    </submittedName>
</protein>
<name>A0ACB7TA68_HYAAI</name>
<dbReference type="Proteomes" id="UP000821845">
    <property type="component" value="Chromosome 10"/>
</dbReference>
<reference evidence="1" key="1">
    <citation type="submission" date="2020-05" db="EMBL/GenBank/DDBJ databases">
        <title>Large-scale comparative analyses of tick genomes elucidate their genetic diversity and vector capacities.</title>
        <authorList>
            <person name="Jia N."/>
            <person name="Wang J."/>
            <person name="Shi W."/>
            <person name="Du L."/>
            <person name="Sun Y."/>
            <person name="Zhan W."/>
            <person name="Jiang J."/>
            <person name="Wang Q."/>
            <person name="Zhang B."/>
            <person name="Ji P."/>
            <person name="Sakyi L.B."/>
            <person name="Cui X."/>
            <person name="Yuan T."/>
            <person name="Jiang B."/>
            <person name="Yang W."/>
            <person name="Lam T.T.-Y."/>
            <person name="Chang Q."/>
            <person name="Ding S."/>
            <person name="Wang X."/>
            <person name="Zhu J."/>
            <person name="Ruan X."/>
            <person name="Zhao L."/>
            <person name="Wei J."/>
            <person name="Que T."/>
            <person name="Du C."/>
            <person name="Cheng J."/>
            <person name="Dai P."/>
            <person name="Han X."/>
            <person name="Huang E."/>
            <person name="Gao Y."/>
            <person name="Liu J."/>
            <person name="Shao H."/>
            <person name="Ye R."/>
            <person name="Li L."/>
            <person name="Wei W."/>
            <person name="Wang X."/>
            <person name="Wang C."/>
            <person name="Yang T."/>
            <person name="Huo Q."/>
            <person name="Li W."/>
            <person name="Guo W."/>
            <person name="Chen H."/>
            <person name="Zhou L."/>
            <person name="Ni X."/>
            <person name="Tian J."/>
            <person name="Zhou Y."/>
            <person name="Sheng Y."/>
            <person name="Liu T."/>
            <person name="Pan Y."/>
            <person name="Xia L."/>
            <person name="Li J."/>
            <person name="Zhao F."/>
            <person name="Cao W."/>
        </authorList>
    </citation>
    <scope>NUCLEOTIDE SEQUENCE</scope>
    <source>
        <strain evidence="1">Hyas-2018</strain>
    </source>
</reference>
<evidence type="ECO:0000313" key="1">
    <source>
        <dbReference type="EMBL" id="KAH6943151.1"/>
    </source>
</evidence>
<keyword evidence="2" id="KW-1185">Reference proteome</keyword>
<evidence type="ECO:0000313" key="2">
    <source>
        <dbReference type="Proteomes" id="UP000821845"/>
    </source>
</evidence>